<evidence type="ECO:0000256" key="3">
    <source>
        <dbReference type="PROSITE-ProRule" id="PRU00464"/>
    </source>
</evidence>
<dbReference type="PROSITE" id="PS51084">
    <property type="entry name" value="HIT_2"/>
    <property type="match status" value="1"/>
</dbReference>
<feature type="short sequence motif" description="Histidine triad motif" evidence="3">
    <location>
        <begin position="128"/>
        <end position="132"/>
    </location>
</feature>
<keyword evidence="1" id="KW-0547">Nucleotide-binding</keyword>
<feature type="domain" description="HIT" evidence="4">
    <location>
        <begin position="34"/>
        <end position="143"/>
    </location>
</feature>
<dbReference type="Gene3D" id="3.30.428.10">
    <property type="entry name" value="HIT-like"/>
    <property type="match status" value="1"/>
</dbReference>
<keyword evidence="6" id="KW-1185">Reference proteome</keyword>
<dbReference type="InterPro" id="IPR052908">
    <property type="entry name" value="AP-4-A_phosphorylase"/>
</dbReference>
<gene>
    <name evidence="5" type="ORF">NEF87_003341</name>
</gene>
<dbReference type="InterPro" id="IPR036265">
    <property type="entry name" value="HIT-like_sf"/>
</dbReference>
<protein>
    <recommendedName>
        <fullName evidence="4">HIT domain-containing protein</fullName>
    </recommendedName>
</protein>
<name>A0ABY6HWU5_9ARCH</name>
<evidence type="ECO:0000313" key="6">
    <source>
        <dbReference type="Proteomes" id="UP001208689"/>
    </source>
</evidence>
<dbReference type="EMBL" id="CP104013">
    <property type="protein sequence ID" value="UYP47056.1"/>
    <property type="molecule type" value="Genomic_DNA"/>
</dbReference>
<dbReference type="SUPFAM" id="SSF54197">
    <property type="entry name" value="HIT-like"/>
    <property type="match status" value="1"/>
</dbReference>
<reference evidence="5" key="1">
    <citation type="submission" date="2022-09" db="EMBL/GenBank/DDBJ databases">
        <title>Actin cytoskeleton and complex cell architecture in an #Asgard archaeon.</title>
        <authorList>
            <person name="Ponce Toledo R.I."/>
            <person name="Schleper C."/>
            <person name="Rodrigues Oliveira T."/>
            <person name="Wollweber F."/>
            <person name="Xu J."/>
            <person name="Rittmann S."/>
            <person name="Klingl A."/>
            <person name="Pilhofer M."/>
        </authorList>
    </citation>
    <scope>NUCLEOTIDE SEQUENCE</scope>
    <source>
        <strain evidence="5">B-35</strain>
    </source>
</reference>
<organism evidence="5 6">
    <name type="scientific">Candidatus Lokiarchaeum ossiferum</name>
    <dbReference type="NCBI Taxonomy" id="2951803"/>
    <lineage>
        <taxon>Archaea</taxon>
        <taxon>Promethearchaeati</taxon>
        <taxon>Promethearchaeota</taxon>
        <taxon>Promethearchaeia</taxon>
        <taxon>Promethearchaeales</taxon>
        <taxon>Promethearchaeaceae</taxon>
        <taxon>Candidatus Lokiarchaeum</taxon>
    </lineage>
</organism>
<dbReference type="InterPro" id="IPR011146">
    <property type="entry name" value="HIT-like"/>
</dbReference>
<accession>A0ABY6HWU5</accession>
<dbReference type="PANTHER" id="PTHR42997:SF1">
    <property type="entry name" value="AP-4-A PHOSPHORYLASE"/>
    <property type="match status" value="1"/>
</dbReference>
<proteinExistence type="predicted"/>
<evidence type="ECO:0000259" key="4">
    <source>
        <dbReference type="PROSITE" id="PS51084"/>
    </source>
</evidence>
<dbReference type="PANTHER" id="PTHR42997">
    <property type="entry name" value="HIT FAMILY HYDROLASE"/>
    <property type="match status" value="1"/>
</dbReference>
<sequence length="178" mass="20488">MSQEEREKVLFSNHLHAIGKLDYVKDQSKKVECILCAVRENDSRVTALKVYQEELLFISLNLYPYNPGHLMVIPTRHVEKFEDLTKIERERIFEVVIYCQKMLRAIFSPSGFNVGYNQGNFAGASIKHIHVHVVPRYDQELGFIDIIGNGRIVVEEATQVMAKIQARIPDFILSPDVK</sequence>
<evidence type="ECO:0000256" key="2">
    <source>
        <dbReference type="ARBA" id="ARBA00022801"/>
    </source>
</evidence>
<evidence type="ECO:0000313" key="5">
    <source>
        <dbReference type="EMBL" id="UYP47056.1"/>
    </source>
</evidence>
<dbReference type="CDD" id="cd01275">
    <property type="entry name" value="FHIT"/>
    <property type="match status" value="1"/>
</dbReference>
<dbReference type="PROSITE" id="PS00892">
    <property type="entry name" value="HIT_1"/>
    <property type="match status" value="1"/>
</dbReference>
<evidence type="ECO:0000256" key="1">
    <source>
        <dbReference type="ARBA" id="ARBA00022741"/>
    </source>
</evidence>
<dbReference type="InterPro" id="IPR019808">
    <property type="entry name" value="Histidine_triad_CS"/>
</dbReference>
<dbReference type="Proteomes" id="UP001208689">
    <property type="component" value="Chromosome"/>
</dbReference>
<dbReference type="Pfam" id="PF01230">
    <property type="entry name" value="HIT"/>
    <property type="match status" value="1"/>
</dbReference>
<keyword evidence="2" id="KW-0378">Hydrolase</keyword>
<dbReference type="InterPro" id="IPR039383">
    <property type="entry name" value="FHIT"/>
</dbReference>